<evidence type="ECO:0000259" key="2">
    <source>
        <dbReference type="PROSITE" id="PS51202"/>
    </source>
</evidence>
<dbReference type="GO" id="GO:0006813">
    <property type="term" value="P:potassium ion transport"/>
    <property type="evidence" value="ECO:0007669"/>
    <property type="project" value="InterPro"/>
</dbReference>
<dbReference type="Pfam" id="PF02254">
    <property type="entry name" value="TrkA_N"/>
    <property type="match status" value="1"/>
</dbReference>
<dbReference type="PANTHER" id="PTHR43833:SF7">
    <property type="entry name" value="KTR SYSTEM POTASSIUM UPTAKE PROTEIN C"/>
    <property type="match status" value="1"/>
</dbReference>
<sequence length="220" mass="24126">MDSQQFAVIGLGRFGSSLAGELMKLGHQVLGIDRDEEVVDGMSERLTHAVVADATDEEVLRSLGIRNFDCVIIAIGDDIQTSILVSIQVKELGVNKVVGKALSDLHGRVLERIGVDRVIYPERDMGIRVAHHLVSPNLLDYIELSKEYTIAELSVPRCLDGIALRELNPRARFGCSIVALNKATGMIIAPTADDKLSESDIMVLIGTNRQIEKFEEQYGV</sequence>
<dbReference type="SUPFAM" id="SSF51735">
    <property type="entry name" value="NAD(P)-binding Rossmann-fold domains"/>
    <property type="match status" value="1"/>
</dbReference>
<dbReference type="PANTHER" id="PTHR43833">
    <property type="entry name" value="POTASSIUM CHANNEL PROTEIN 2-RELATED-RELATED"/>
    <property type="match status" value="1"/>
</dbReference>
<dbReference type="Gene3D" id="3.30.70.1450">
    <property type="entry name" value="Regulator of K+ conductance, C-terminal domain"/>
    <property type="match status" value="1"/>
</dbReference>
<dbReference type="OrthoDB" id="9776294at2"/>
<feature type="domain" description="RCK C-terminal" evidence="2">
    <location>
        <begin position="136"/>
        <end position="220"/>
    </location>
</feature>
<organism evidence="3 4">
    <name type="scientific">Paenibacillus aquistagni</name>
    <dbReference type="NCBI Taxonomy" id="1852522"/>
    <lineage>
        <taxon>Bacteria</taxon>
        <taxon>Bacillati</taxon>
        <taxon>Bacillota</taxon>
        <taxon>Bacilli</taxon>
        <taxon>Bacillales</taxon>
        <taxon>Paenibacillaceae</taxon>
        <taxon>Paenibacillus</taxon>
    </lineage>
</organism>
<dbReference type="Proteomes" id="UP000193834">
    <property type="component" value="Unassembled WGS sequence"/>
</dbReference>
<feature type="domain" description="RCK N-terminal" evidence="1">
    <location>
        <begin position="3"/>
        <end position="119"/>
    </location>
</feature>
<dbReference type="InterPro" id="IPR050721">
    <property type="entry name" value="Trk_Ktr_HKT_K-transport"/>
</dbReference>
<accession>A0A1X7LTY7</accession>
<evidence type="ECO:0000313" key="4">
    <source>
        <dbReference type="Proteomes" id="UP000193834"/>
    </source>
</evidence>
<dbReference type="AlphaFoldDB" id="A0A1X7LTY7"/>
<evidence type="ECO:0000259" key="1">
    <source>
        <dbReference type="PROSITE" id="PS51201"/>
    </source>
</evidence>
<name>A0A1X7LTY7_9BACL</name>
<evidence type="ECO:0000313" key="3">
    <source>
        <dbReference type="EMBL" id="SMG56783.1"/>
    </source>
</evidence>
<dbReference type="InterPro" id="IPR006037">
    <property type="entry name" value="RCK_C"/>
</dbReference>
<dbReference type="STRING" id="1852522.SAMN06295960_4262"/>
<dbReference type="InterPro" id="IPR036721">
    <property type="entry name" value="RCK_C_sf"/>
</dbReference>
<dbReference type="InterPro" id="IPR036291">
    <property type="entry name" value="NAD(P)-bd_dom_sf"/>
</dbReference>
<reference evidence="3 4" key="1">
    <citation type="submission" date="2017-04" db="EMBL/GenBank/DDBJ databases">
        <authorList>
            <person name="Afonso C.L."/>
            <person name="Miller P.J."/>
            <person name="Scott M.A."/>
            <person name="Spackman E."/>
            <person name="Goraichik I."/>
            <person name="Dimitrov K.M."/>
            <person name="Suarez D.L."/>
            <person name="Swayne D.E."/>
        </authorList>
    </citation>
    <scope>NUCLEOTIDE SEQUENCE [LARGE SCALE GENOMIC DNA]</scope>
    <source>
        <strain evidence="3 4">11</strain>
    </source>
</reference>
<dbReference type="RefSeq" id="WP_085497782.1">
    <property type="nucleotide sequence ID" value="NZ_FXAZ01000007.1"/>
</dbReference>
<dbReference type="PROSITE" id="PS51201">
    <property type="entry name" value="RCK_N"/>
    <property type="match status" value="1"/>
</dbReference>
<gene>
    <name evidence="3" type="ORF">SAMN06295960_4262</name>
</gene>
<dbReference type="SUPFAM" id="SSF116726">
    <property type="entry name" value="TrkA C-terminal domain-like"/>
    <property type="match status" value="1"/>
</dbReference>
<dbReference type="GO" id="GO:0008324">
    <property type="term" value="F:monoatomic cation transmembrane transporter activity"/>
    <property type="evidence" value="ECO:0007669"/>
    <property type="project" value="InterPro"/>
</dbReference>
<dbReference type="Pfam" id="PF02080">
    <property type="entry name" value="TrkA_C"/>
    <property type="match status" value="1"/>
</dbReference>
<dbReference type="InterPro" id="IPR003148">
    <property type="entry name" value="RCK_N"/>
</dbReference>
<keyword evidence="4" id="KW-1185">Reference proteome</keyword>
<dbReference type="EMBL" id="FXAZ01000007">
    <property type="protein sequence ID" value="SMG56783.1"/>
    <property type="molecule type" value="Genomic_DNA"/>
</dbReference>
<dbReference type="PROSITE" id="PS51202">
    <property type="entry name" value="RCK_C"/>
    <property type="match status" value="1"/>
</dbReference>
<protein>
    <submittedName>
        <fullName evidence="3">Trk system potassium uptake protein TrkA</fullName>
    </submittedName>
</protein>
<dbReference type="Gene3D" id="3.40.50.720">
    <property type="entry name" value="NAD(P)-binding Rossmann-like Domain"/>
    <property type="match status" value="1"/>
</dbReference>
<proteinExistence type="predicted"/>